<evidence type="ECO:0000313" key="9">
    <source>
        <dbReference type="EMBL" id="ORX79256.1"/>
    </source>
</evidence>
<comment type="caution">
    <text evidence="9">The sequence shown here is derived from an EMBL/GenBank/DDBJ whole genome shotgun (WGS) entry which is preliminary data.</text>
</comment>
<dbReference type="AlphaFoldDB" id="A0A1Y1X1G0"/>
<keyword evidence="4" id="KW-0206">Cytoskeleton</keyword>
<feature type="coiled-coil region" evidence="6">
    <location>
        <begin position="169"/>
        <end position="381"/>
    </location>
</feature>
<accession>A0A1Y1X1G0</accession>
<dbReference type="CDD" id="cd10142">
    <property type="entry name" value="HD_SAS6_N"/>
    <property type="match status" value="1"/>
</dbReference>
<dbReference type="Pfam" id="PF16531">
    <property type="entry name" value="SAS-6_N"/>
    <property type="match status" value="1"/>
</dbReference>
<feature type="compositionally biased region" description="Low complexity" evidence="7">
    <location>
        <begin position="689"/>
        <end position="708"/>
    </location>
</feature>
<keyword evidence="3 6" id="KW-0175">Coiled coil</keyword>
<feature type="compositionally biased region" description="Polar residues" evidence="7">
    <location>
        <begin position="713"/>
        <end position="741"/>
    </location>
</feature>
<dbReference type="PANTHER" id="PTHR44281:SF2">
    <property type="entry name" value="SPINDLE ASSEMBLY ABNORMAL PROTEIN 6 HOMOLOG"/>
    <property type="match status" value="1"/>
</dbReference>
<dbReference type="Proteomes" id="UP000193944">
    <property type="component" value="Unassembled WGS sequence"/>
</dbReference>
<dbReference type="PANTHER" id="PTHR44281">
    <property type="entry name" value="SPINDLE ASSEMBLY ABNORMAL PROTEIN 6 HOMOLOG"/>
    <property type="match status" value="1"/>
</dbReference>
<organism evidence="9 10">
    <name type="scientific">Anaeromyces robustus</name>
    <dbReference type="NCBI Taxonomy" id="1754192"/>
    <lineage>
        <taxon>Eukaryota</taxon>
        <taxon>Fungi</taxon>
        <taxon>Fungi incertae sedis</taxon>
        <taxon>Chytridiomycota</taxon>
        <taxon>Chytridiomycota incertae sedis</taxon>
        <taxon>Neocallimastigomycetes</taxon>
        <taxon>Neocallimastigales</taxon>
        <taxon>Neocallimastigaceae</taxon>
        <taxon>Anaeromyces</taxon>
    </lineage>
</organism>
<reference evidence="9 10" key="1">
    <citation type="submission" date="2016-08" db="EMBL/GenBank/DDBJ databases">
        <title>A Parts List for Fungal Cellulosomes Revealed by Comparative Genomics.</title>
        <authorList>
            <consortium name="DOE Joint Genome Institute"/>
            <person name="Haitjema C.H."/>
            <person name="Gilmore S.P."/>
            <person name="Henske J.K."/>
            <person name="Solomon K.V."/>
            <person name="De Groot R."/>
            <person name="Kuo A."/>
            <person name="Mondo S.J."/>
            <person name="Salamov A.A."/>
            <person name="Labutti K."/>
            <person name="Zhao Z."/>
            <person name="Chiniquy J."/>
            <person name="Barry K."/>
            <person name="Brewer H.M."/>
            <person name="Purvine S.O."/>
            <person name="Wright A.T."/>
            <person name="Boxma B."/>
            <person name="Van Alen T."/>
            <person name="Hackstein J.H."/>
            <person name="Baker S.E."/>
            <person name="Grigoriev I.V."/>
            <person name="O'Malley M.A."/>
        </authorList>
    </citation>
    <scope>NUCLEOTIDE SEQUENCE [LARGE SCALE GENOMIC DNA]</scope>
    <source>
        <strain evidence="9 10">S4</strain>
    </source>
</reference>
<feature type="coiled-coil region" evidence="6">
    <location>
        <begin position="431"/>
        <end position="493"/>
    </location>
</feature>
<evidence type="ECO:0000256" key="4">
    <source>
        <dbReference type="ARBA" id="ARBA00023212"/>
    </source>
</evidence>
<dbReference type="InterPro" id="IPR032396">
    <property type="entry name" value="SAS-6_N"/>
</dbReference>
<evidence type="ECO:0000256" key="6">
    <source>
        <dbReference type="SAM" id="Coils"/>
    </source>
</evidence>
<proteinExistence type="predicted"/>
<gene>
    <name evidence="9" type="ORF">BCR32DRAFT_294535</name>
</gene>
<evidence type="ECO:0000259" key="8">
    <source>
        <dbReference type="Pfam" id="PF16531"/>
    </source>
</evidence>
<keyword evidence="5" id="KW-0131">Cell cycle</keyword>
<evidence type="ECO:0000256" key="1">
    <source>
        <dbReference type="ARBA" id="ARBA00004300"/>
    </source>
</evidence>
<keyword evidence="2" id="KW-0963">Cytoplasm</keyword>
<name>A0A1Y1X1G0_9FUNG</name>
<feature type="region of interest" description="Disordered" evidence="7">
    <location>
        <begin position="689"/>
        <end position="741"/>
    </location>
</feature>
<protein>
    <recommendedName>
        <fullName evidence="8">Spindle assembly abnormal protein 6 N-terminal domain-containing protein</fullName>
    </recommendedName>
</protein>
<dbReference type="OrthoDB" id="49058at2759"/>
<sequence length="741" mass="85638">MENTATSVDVIYYKKVPLIIKQTSILGSNSNKIDDQEKKNSGIYFQLSFSDRNNGRVKVLNIQITDPDDPFFLYTLEIGEDDFHVLKNEQNLLVDFQQFPISFTQLLDECINSQFEDSPKFVAKLINDTSRNSILQIIETNSFKHITHLSLSFIPGNDTSIKKYLSNLVKETKLENRNLKSKLEKSVTQLTTQLKNSENRVTELTTELENLKLNNSEIVSKLKVQYSEDVLRIKEQMLKEREELRISLEKDKTQIEEKYNEMLNNINQKYTSLNSTYSHVLAHSQSLETQLNTLQQQNDKTTQDNTESKKEIENLNNSIKLLERKLLEKEKDYEKSMDQLNNKNEKILEKDNLLKNNEKILEELINKKEKLEEELEYHINQGKQWKESFNRTRNEINKGNQIIRHLQNELKSTKSKSKIKDEVTIKQEKLLEERHNTIKEQEKRIEEIKAQLKEKNENIQTLTEQNEKISKELSESKERLEESTNVINYLQKQLNEDALNRPIGISTFKSNKYSSNTFDFDKYSSPIAQMDYKLKSHTSFINKDNNIPSRTVTGTTTTTTSNIKNSIKGSSLFKNNNSTNLGFNSSNLMYTKPILSPTKESITKILNPTKSNISNFNFQRNILDHSNYDNVIKNHIPTNGSTTINTNKTTLPFDLGISSSTSLKYNPISSQQQPQQQNNKENININISTIPSNNNTNTNNKPNSNTPIDFNRLSITTSIPTSHPLNSQTKSNNIPLKSNYF</sequence>
<comment type="subcellular location">
    <subcellularLocation>
        <location evidence="1">Cytoplasm</location>
        <location evidence="1">Cytoskeleton</location>
        <location evidence="1">Microtubule organizing center</location>
        <location evidence="1">Centrosome</location>
    </subcellularLocation>
</comment>
<evidence type="ECO:0000313" key="10">
    <source>
        <dbReference type="Proteomes" id="UP000193944"/>
    </source>
</evidence>
<evidence type="ECO:0000256" key="3">
    <source>
        <dbReference type="ARBA" id="ARBA00023054"/>
    </source>
</evidence>
<keyword evidence="10" id="KW-1185">Reference proteome</keyword>
<evidence type="ECO:0000256" key="2">
    <source>
        <dbReference type="ARBA" id="ARBA00022490"/>
    </source>
</evidence>
<dbReference type="Gene3D" id="2.170.210.20">
    <property type="entry name" value="Spindle assembly abnormal protein 6, N-terminal domain"/>
    <property type="match status" value="1"/>
</dbReference>
<evidence type="ECO:0000256" key="7">
    <source>
        <dbReference type="SAM" id="MobiDB-lite"/>
    </source>
</evidence>
<dbReference type="STRING" id="1754192.A0A1Y1X1G0"/>
<dbReference type="EMBL" id="MCFG01000181">
    <property type="protein sequence ID" value="ORX79256.1"/>
    <property type="molecule type" value="Genomic_DNA"/>
</dbReference>
<dbReference type="InterPro" id="IPR038558">
    <property type="entry name" value="SAS-6_N_sf"/>
</dbReference>
<reference evidence="9 10" key="2">
    <citation type="submission" date="2016-08" db="EMBL/GenBank/DDBJ databases">
        <title>Pervasive Adenine N6-methylation of Active Genes in Fungi.</title>
        <authorList>
            <consortium name="DOE Joint Genome Institute"/>
            <person name="Mondo S.J."/>
            <person name="Dannebaum R.O."/>
            <person name="Kuo R.C."/>
            <person name="Labutti K."/>
            <person name="Haridas S."/>
            <person name="Kuo A."/>
            <person name="Salamov A."/>
            <person name="Ahrendt S.R."/>
            <person name="Lipzen A."/>
            <person name="Sullivan W."/>
            <person name="Andreopoulos W.B."/>
            <person name="Clum A."/>
            <person name="Lindquist E."/>
            <person name="Daum C."/>
            <person name="Ramamoorthy G.K."/>
            <person name="Gryganskyi A."/>
            <person name="Culley D."/>
            <person name="Magnuson J.K."/>
            <person name="James T.Y."/>
            <person name="O'Malley M.A."/>
            <person name="Stajich J.E."/>
            <person name="Spatafora J.W."/>
            <person name="Visel A."/>
            <person name="Grigoriev I.V."/>
        </authorList>
    </citation>
    <scope>NUCLEOTIDE SEQUENCE [LARGE SCALE GENOMIC DNA]</scope>
    <source>
        <strain evidence="9 10">S4</strain>
    </source>
</reference>
<evidence type="ECO:0000256" key="5">
    <source>
        <dbReference type="ARBA" id="ARBA00023306"/>
    </source>
</evidence>
<feature type="domain" description="Spindle assembly abnormal protein 6 N-terminal" evidence="8">
    <location>
        <begin position="11"/>
        <end position="153"/>
    </location>
</feature>